<comment type="caution">
    <text evidence="10">The sequence shown here is derived from an EMBL/GenBank/DDBJ whole genome shotgun (WGS) entry which is preliminary data.</text>
</comment>
<evidence type="ECO:0000256" key="3">
    <source>
        <dbReference type="ARBA" id="ARBA00022527"/>
    </source>
</evidence>
<dbReference type="PROSITE" id="PS00108">
    <property type="entry name" value="PROTEIN_KINASE_ST"/>
    <property type="match status" value="1"/>
</dbReference>
<evidence type="ECO:0000259" key="9">
    <source>
        <dbReference type="PROSITE" id="PS50011"/>
    </source>
</evidence>
<dbReference type="GO" id="GO:0005524">
    <property type="term" value="F:ATP binding"/>
    <property type="evidence" value="ECO:0007669"/>
    <property type="project" value="UniProtKB-KW"/>
</dbReference>
<evidence type="ECO:0000256" key="1">
    <source>
        <dbReference type="ARBA" id="ARBA00005354"/>
    </source>
</evidence>
<keyword evidence="11" id="KW-1185">Reference proteome</keyword>
<dbReference type="InterPro" id="IPR000719">
    <property type="entry name" value="Prot_kinase_dom"/>
</dbReference>
<dbReference type="PROSITE" id="PS50011">
    <property type="entry name" value="PROTEIN_KINASE_DOM"/>
    <property type="match status" value="1"/>
</dbReference>
<dbReference type="Gene3D" id="3.30.200.20">
    <property type="entry name" value="Phosphorylase Kinase, domain 1"/>
    <property type="match status" value="1"/>
</dbReference>
<accession>A0AAE1MIJ9</accession>
<comment type="function">
    <text evidence="8">CIPK serine-threonine protein kinases interact with CBL proteins. Binding of a CBL protein to the regulatory NAF domain of CIPK protein lead to the activation of the kinase in a calcium-dependent manner.</text>
</comment>
<proteinExistence type="inferred from homology"/>
<keyword evidence="5" id="KW-0547">Nucleotide-binding</keyword>
<keyword evidence="4" id="KW-0808">Transferase</keyword>
<dbReference type="InterPro" id="IPR011009">
    <property type="entry name" value="Kinase-like_dom_sf"/>
</dbReference>
<sequence>MSKELQRDFDVLSELERGRFGTVYKCASRSNADHIFAVKSIDKLVVGAGDFLDALCLSNEAKIVQLLNPHPNIVTLHKVYEDENHLHLLFELCDDADFHSRLAQGTSAIPESDASRIMRQLMQAVSHCHRLGVAHRDIKPENILFTGQHGGRLKLADFGSAEIFKEGELIRGVVGTPYYVAPEVVAGREYNEKVDVWSSGVILYMMLSGNPPFDGETEVEIFEAVLRGNLRFPRQYFQSVSREAKDLLRRMICKDVCRRFSAEEVLSHPWFSIFADKTT</sequence>
<name>A0AAE1MIJ9_9FABA</name>
<comment type="similarity">
    <text evidence="1">Belongs to the protein kinase superfamily. CAMK Ser/Thr protein kinase family. CaMK subfamily.</text>
</comment>
<dbReference type="FunFam" id="1.10.510.10:FF:000571">
    <property type="entry name" value="Maternal embryonic leucine zipper kinase"/>
    <property type="match status" value="1"/>
</dbReference>
<keyword evidence="6" id="KW-0418">Kinase</keyword>
<dbReference type="Proteomes" id="UP001293593">
    <property type="component" value="Unassembled WGS sequence"/>
</dbReference>
<evidence type="ECO:0000256" key="4">
    <source>
        <dbReference type="ARBA" id="ARBA00022679"/>
    </source>
</evidence>
<dbReference type="AlphaFoldDB" id="A0AAE1MIJ9"/>
<dbReference type="GO" id="GO:0004674">
    <property type="term" value="F:protein serine/threonine kinase activity"/>
    <property type="evidence" value="ECO:0007669"/>
    <property type="project" value="UniProtKB-KW"/>
</dbReference>
<keyword evidence="3" id="KW-0723">Serine/threonine-protein kinase</keyword>
<dbReference type="SUPFAM" id="SSF56112">
    <property type="entry name" value="Protein kinase-like (PK-like)"/>
    <property type="match status" value="1"/>
</dbReference>
<dbReference type="EMBL" id="JAWXYG010000008">
    <property type="protein sequence ID" value="KAK4266140.1"/>
    <property type="molecule type" value="Genomic_DNA"/>
</dbReference>
<gene>
    <name evidence="10" type="ORF">QN277_027106</name>
</gene>
<dbReference type="PIRSF" id="PIRSF000654">
    <property type="entry name" value="Integrin-linked_kinase"/>
    <property type="match status" value="1"/>
</dbReference>
<evidence type="ECO:0000256" key="5">
    <source>
        <dbReference type="ARBA" id="ARBA00022741"/>
    </source>
</evidence>
<dbReference type="InterPro" id="IPR050205">
    <property type="entry name" value="CDPK_Ser/Thr_kinases"/>
</dbReference>
<evidence type="ECO:0000256" key="7">
    <source>
        <dbReference type="ARBA" id="ARBA00022840"/>
    </source>
</evidence>
<keyword evidence="7" id="KW-0067">ATP-binding</keyword>
<reference evidence="10" key="1">
    <citation type="submission" date="2023-10" db="EMBL/GenBank/DDBJ databases">
        <title>Chromosome-level genome of the transformable northern wattle, Acacia crassicarpa.</title>
        <authorList>
            <person name="Massaro I."/>
            <person name="Sinha N.R."/>
            <person name="Poethig S."/>
            <person name="Leichty A.R."/>
        </authorList>
    </citation>
    <scope>NUCLEOTIDE SEQUENCE</scope>
    <source>
        <strain evidence="10">Acra3RX</strain>
        <tissue evidence="10">Leaf</tissue>
    </source>
</reference>
<comment type="similarity">
    <text evidence="2">Belongs to the protein kinase superfamily. CAMK Ser/Thr protein kinase family. SNF1 subfamily.</text>
</comment>
<dbReference type="PANTHER" id="PTHR24349">
    <property type="entry name" value="SERINE/THREONINE-PROTEIN KINASE"/>
    <property type="match status" value="1"/>
</dbReference>
<evidence type="ECO:0000313" key="10">
    <source>
        <dbReference type="EMBL" id="KAK4266140.1"/>
    </source>
</evidence>
<dbReference type="CDD" id="cd05117">
    <property type="entry name" value="STKc_CAMK"/>
    <property type="match status" value="1"/>
</dbReference>
<feature type="domain" description="Protein kinase" evidence="9">
    <location>
        <begin position="9"/>
        <end position="271"/>
    </location>
</feature>
<evidence type="ECO:0000256" key="2">
    <source>
        <dbReference type="ARBA" id="ARBA00006234"/>
    </source>
</evidence>
<dbReference type="Gene3D" id="1.10.510.10">
    <property type="entry name" value="Transferase(Phosphotransferase) domain 1"/>
    <property type="match status" value="1"/>
</dbReference>
<evidence type="ECO:0000313" key="11">
    <source>
        <dbReference type="Proteomes" id="UP001293593"/>
    </source>
</evidence>
<organism evidence="10 11">
    <name type="scientific">Acacia crassicarpa</name>
    <name type="common">northern wattle</name>
    <dbReference type="NCBI Taxonomy" id="499986"/>
    <lineage>
        <taxon>Eukaryota</taxon>
        <taxon>Viridiplantae</taxon>
        <taxon>Streptophyta</taxon>
        <taxon>Embryophyta</taxon>
        <taxon>Tracheophyta</taxon>
        <taxon>Spermatophyta</taxon>
        <taxon>Magnoliopsida</taxon>
        <taxon>eudicotyledons</taxon>
        <taxon>Gunneridae</taxon>
        <taxon>Pentapetalae</taxon>
        <taxon>rosids</taxon>
        <taxon>fabids</taxon>
        <taxon>Fabales</taxon>
        <taxon>Fabaceae</taxon>
        <taxon>Caesalpinioideae</taxon>
        <taxon>mimosoid clade</taxon>
        <taxon>Acacieae</taxon>
        <taxon>Acacia</taxon>
    </lineage>
</organism>
<dbReference type="SMART" id="SM00220">
    <property type="entry name" value="S_TKc"/>
    <property type="match status" value="1"/>
</dbReference>
<protein>
    <recommendedName>
        <fullName evidence="9">Protein kinase domain-containing protein</fullName>
    </recommendedName>
</protein>
<dbReference type="InterPro" id="IPR008271">
    <property type="entry name" value="Ser/Thr_kinase_AS"/>
</dbReference>
<evidence type="ECO:0000256" key="8">
    <source>
        <dbReference type="ARBA" id="ARBA00058225"/>
    </source>
</evidence>
<evidence type="ECO:0000256" key="6">
    <source>
        <dbReference type="ARBA" id="ARBA00022777"/>
    </source>
</evidence>
<dbReference type="Pfam" id="PF00069">
    <property type="entry name" value="Pkinase"/>
    <property type="match status" value="1"/>
</dbReference>